<dbReference type="PANTHER" id="PTHR32308">
    <property type="entry name" value="LYASE BETA SUBUNIT, PUTATIVE (AFU_ORTHOLOGUE AFUA_4G13030)-RELATED"/>
    <property type="match status" value="1"/>
</dbReference>
<dbReference type="InterPro" id="IPR040442">
    <property type="entry name" value="Pyrv_kinase-like_dom_sf"/>
</dbReference>
<dbReference type="SUPFAM" id="SSF51621">
    <property type="entry name" value="Phosphoenolpyruvate/pyruvate domain"/>
    <property type="match status" value="1"/>
</dbReference>
<dbReference type="InterPro" id="IPR015813">
    <property type="entry name" value="Pyrv/PenolPyrv_kinase-like_dom"/>
</dbReference>
<organism evidence="4 5">
    <name type="scientific">Subtercola boreus</name>
    <dbReference type="NCBI Taxonomy" id="120213"/>
    <lineage>
        <taxon>Bacteria</taxon>
        <taxon>Bacillati</taxon>
        <taxon>Actinomycetota</taxon>
        <taxon>Actinomycetes</taxon>
        <taxon>Micrococcales</taxon>
        <taxon>Microbacteriaceae</taxon>
        <taxon>Subtercola</taxon>
    </lineage>
</organism>
<evidence type="ECO:0000313" key="5">
    <source>
        <dbReference type="Proteomes" id="UP000256541"/>
    </source>
</evidence>
<sequence length="406" mass="44145">MRHFRSVSDAEAGTLFHRLPRELNIDSPPDLLAAALGATLYVPGDRPEIARDVTKQAARGCISMVLCLEDSIADSSVAFAEANVAGAIQSLWERPLGDKRPGDGEPGELPLLFIRVRTPEQMLRMAELCGSGLALLSGFVIPKFENDTGYADRFFEALEQIHERFGHAGSAGNASGRHLRVMPILESPSMVHTETRTGALSAIVDVLQAHRDDILAVRIGATDLSSVFGLRRSRELTVYDVKVVAAVIADIVNVLGRPSDNFVITGPVWEHFDTSERILRPQLRLTPFTDANEPELRQRLMLGGLDGLIKEISLDQANGLLGKTVIHPTHVPVVHALSVVSHEEYLDALAIVGNVGGGASASPYRNKMNEMKPHQSWAEKTLLRSEAFGVAAEATTFVDLLEASMR</sequence>
<dbReference type="EMBL" id="NBXB01000006">
    <property type="protein sequence ID" value="RFA16952.1"/>
    <property type="molecule type" value="Genomic_DNA"/>
</dbReference>
<evidence type="ECO:0000256" key="2">
    <source>
        <dbReference type="ARBA" id="ARBA00022723"/>
    </source>
</evidence>
<dbReference type="RefSeq" id="WP_116410003.1">
    <property type="nucleotide sequence ID" value="NZ_NBXB01000006.1"/>
</dbReference>
<dbReference type="Pfam" id="PF15617">
    <property type="entry name" value="C-C_Bond_Lyase"/>
    <property type="match status" value="1"/>
</dbReference>
<dbReference type="GO" id="GO:0006107">
    <property type="term" value="P:oxaloacetate metabolic process"/>
    <property type="evidence" value="ECO:0007669"/>
    <property type="project" value="TreeGrafter"/>
</dbReference>
<accession>A0A3E0W3Q6</accession>
<name>A0A3E0W3Q6_9MICO</name>
<evidence type="ECO:0000256" key="1">
    <source>
        <dbReference type="ARBA" id="ARBA00001946"/>
    </source>
</evidence>
<dbReference type="AlphaFoldDB" id="A0A3E0W3Q6"/>
<dbReference type="Proteomes" id="UP000256541">
    <property type="component" value="Unassembled WGS sequence"/>
</dbReference>
<dbReference type="InterPro" id="IPR039480">
    <property type="entry name" value="C-C_Bond_Lyase-like"/>
</dbReference>
<reference evidence="4 5" key="1">
    <citation type="submission" date="2017-04" db="EMBL/GenBank/DDBJ databases">
        <title>Comparative genome analysis of Subtercola boreus.</title>
        <authorList>
            <person name="Cho Y.-J."/>
            <person name="Cho A."/>
            <person name="Kim O.-S."/>
            <person name="Lee J.-I."/>
        </authorList>
    </citation>
    <scope>NUCLEOTIDE SEQUENCE [LARGE SCALE GENOMIC DNA]</scope>
    <source>
        <strain evidence="4 5">P27479</strain>
    </source>
</reference>
<comment type="caution">
    <text evidence="4">The sequence shown here is derived from an EMBL/GenBank/DDBJ whole genome shotgun (WGS) entry which is preliminary data.</text>
</comment>
<keyword evidence="2" id="KW-0479">Metal-binding</keyword>
<dbReference type="Gene3D" id="3.20.20.60">
    <property type="entry name" value="Phosphoenolpyruvate-binding domains"/>
    <property type="match status" value="2"/>
</dbReference>
<dbReference type="GO" id="GO:0000287">
    <property type="term" value="F:magnesium ion binding"/>
    <property type="evidence" value="ECO:0007669"/>
    <property type="project" value="TreeGrafter"/>
</dbReference>
<dbReference type="OrthoDB" id="348111at2"/>
<evidence type="ECO:0000313" key="4">
    <source>
        <dbReference type="EMBL" id="RFA16952.1"/>
    </source>
</evidence>
<gene>
    <name evidence="4" type="ORF">B7R22_01195</name>
</gene>
<dbReference type="PANTHER" id="PTHR32308:SF10">
    <property type="entry name" value="CITRATE LYASE SUBUNIT BETA"/>
    <property type="match status" value="1"/>
</dbReference>
<evidence type="ECO:0000256" key="3">
    <source>
        <dbReference type="ARBA" id="ARBA00022842"/>
    </source>
</evidence>
<evidence type="ECO:0008006" key="6">
    <source>
        <dbReference type="Google" id="ProtNLM"/>
    </source>
</evidence>
<protein>
    <recommendedName>
        <fullName evidence="6">ATP/GTP-binding protein</fullName>
    </recommendedName>
</protein>
<dbReference type="GO" id="GO:0003824">
    <property type="term" value="F:catalytic activity"/>
    <property type="evidence" value="ECO:0007669"/>
    <property type="project" value="InterPro"/>
</dbReference>
<comment type="cofactor">
    <cofactor evidence="1">
        <name>Mg(2+)</name>
        <dbReference type="ChEBI" id="CHEBI:18420"/>
    </cofactor>
</comment>
<keyword evidence="3" id="KW-0460">Magnesium</keyword>
<proteinExistence type="predicted"/>